<evidence type="ECO:0000313" key="1">
    <source>
        <dbReference type="EMBL" id="BAH91554.1"/>
    </source>
</evidence>
<accession>C7IZB7</accession>
<dbReference type="EMBL" id="AP008208">
    <property type="protein sequence ID" value="BAH91554.1"/>
    <property type="molecule type" value="Genomic_DNA"/>
</dbReference>
<organism evidence="1 2">
    <name type="scientific">Oryza sativa subsp. japonica</name>
    <name type="common">Rice</name>
    <dbReference type="NCBI Taxonomy" id="39947"/>
    <lineage>
        <taxon>Eukaryota</taxon>
        <taxon>Viridiplantae</taxon>
        <taxon>Streptophyta</taxon>
        <taxon>Embryophyta</taxon>
        <taxon>Tracheophyta</taxon>
        <taxon>Spermatophyta</taxon>
        <taxon>Magnoliopsida</taxon>
        <taxon>Liliopsida</taxon>
        <taxon>Poales</taxon>
        <taxon>Poaceae</taxon>
        <taxon>BOP clade</taxon>
        <taxon>Oryzoideae</taxon>
        <taxon>Oryzeae</taxon>
        <taxon>Oryzinae</taxon>
        <taxon>Oryza</taxon>
        <taxon>Oryza sativa</taxon>
    </lineage>
</organism>
<name>C7IZB7_ORYSJ</name>
<protein>
    <submittedName>
        <fullName evidence="1">Os02g0173350 protein</fullName>
    </submittedName>
</protein>
<dbReference type="AlphaFoldDB" id="C7IZB7"/>
<reference evidence="1 2" key="1">
    <citation type="journal article" date="2005" name="Nature">
        <title>The map-based sequence of the rice genome.</title>
        <authorList>
            <consortium name="International rice genome sequencing project (IRGSP)"/>
            <person name="Matsumoto T."/>
            <person name="Wu J."/>
            <person name="Kanamori H."/>
            <person name="Katayose Y."/>
            <person name="Fujisawa M."/>
            <person name="Namiki N."/>
            <person name="Mizuno H."/>
            <person name="Yamamoto K."/>
            <person name="Antonio B.A."/>
            <person name="Baba T."/>
            <person name="Sakata K."/>
            <person name="Nagamura Y."/>
            <person name="Aoki H."/>
            <person name="Arikawa K."/>
            <person name="Arita K."/>
            <person name="Bito T."/>
            <person name="Chiden Y."/>
            <person name="Fujitsuka N."/>
            <person name="Fukunaka R."/>
            <person name="Hamada M."/>
            <person name="Harada C."/>
            <person name="Hayashi A."/>
            <person name="Hijishita S."/>
            <person name="Honda M."/>
            <person name="Hosokawa S."/>
            <person name="Ichikawa Y."/>
            <person name="Idonuma A."/>
            <person name="Iijima M."/>
            <person name="Ikeda M."/>
            <person name="Ikeno M."/>
            <person name="Ito K."/>
            <person name="Ito S."/>
            <person name="Ito T."/>
            <person name="Ito Y."/>
            <person name="Ito Y."/>
            <person name="Iwabuchi A."/>
            <person name="Kamiya K."/>
            <person name="Karasawa W."/>
            <person name="Kurita K."/>
            <person name="Katagiri S."/>
            <person name="Kikuta A."/>
            <person name="Kobayashi H."/>
            <person name="Kobayashi N."/>
            <person name="Machita K."/>
            <person name="Maehara T."/>
            <person name="Masukawa M."/>
            <person name="Mizubayashi T."/>
            <person name="Mukai Y."/>
            <person name="Nagasaki H."/>
            <person name="Nagata Y."/>
            <person name="Naito S."/>
            <person name="Nakashima M."/>
            <person name="Nakama Y."/>
            <person name="Nakamichi Y."/>
            <person name="Nakamura M."/>
            <person name="Meguro A."/>
            <person name="Negishi M."/>
            <person name="Ohta I."/>
            <person name="Ohta T."/>
            <person name="Okamoto M."/>
            <person name="Ono N."/>
            <person name="Saji S."/>
            <person name="Sakaguchi M."/>
            <person name="Sakai K."/>
            <person name="Shibata M."/>
            <person name="Shimokawa T."/>
            <person name="Song J."/>
            <person name="Takazaki Y."/>
            <person name="Terasawa K."/>
            <person name="Tsugane M."/>
            <person name="Tsuji K."/>
            <person name="Ueda S."/>
            <person name="Waki K."/>
            <person name="Yamagata H."/>
            <person name="Yamamoto M."/>
            <person name="Yamamoto S."/>
            <person name="Yamane H."/>
            <person name="Yoshiki S."/>
            <person name="Yoshihara R."/>
            <person name="Yukawa K."/>
            <person name="Zhong H."/>
            <person name="Yano M."/>
            <person name="Yuan Q."/>
            <person name="Ouyang S."/>
            <person name="Liu J."/>
            <person name="Jones K.M."/>
            <person name="Gansberger K."/>
            <person name="Moffat K."/>
            <person name="Hill J."/>
            <person name="Bera J."/>
            <person name="Fadrosh D."/>
            <person name="Jin S."/>
            <person name="Johri S."/>
            <person name="Kim M."/>
            <person name="Overton L."/>
            <person name="Reardon M."/>
            <person name="Tsitrin T."/>
            <person name="Vuong H."/>
            <person name="Weaver B."/>
            <person name="Ciecko A."/>
            <person name="Tallon L."/>
            <person name="Jackson J."/>
            <person name="Pai G."/>
            <person name="Aken S.V."/>
            <person name="Utterback T."/>
            <person name="Reidmuller S."/>
            <person name="Feldblyum T."/>
            <person name="Hsiao J."/>
            <person name="Zismann V."/>
            <person name="Iobst S."/>
            <person name="de Vazeille A.R."/>
            <person name="Buell C.R."/>
            <person name="Ying K."/>
            <person name="Li Y."/>
            <person name="Lu T."/>
            <person name="Huang Y."/>
            <person name="Zhao Q."/>
            <person name="Feng Q."/>
            <person name="Zhang L."/>
            <person name="Zhu J."/>
            <person name="Weng Q."/>
            <person name="Mu J."/>
            <person name="Lu Y."/>
            <person name="Fan D."/>
            <person name="Liu Y."/>
            <person name="Guan J."/>
            <person name="Zhang Y."/>
            <person name="Yu S."/>
            <person name="Liu X."/>
            <person name="Zhang Y."/>
            <person name="Hong G."/>
            <person name="Han B."/>
            <person name="Choisne N."/>
            <person name="Demange N."/>
            <person name="Orjeda G."/>
            <person name="Samain S."/>
            <person name="Cattolico L."/>
            <person name="Pelletier E."/>
            <person name="Couloux A."/>
            <person name="Segurens B."/>
            <person name="Wincker P."/>
            <person name="D'Hont A."/>
            <person name="Scarpelli C."/>
            <person name="Weissenbach J."/>
            <person name="Salanoubat M."/>
            <person name="Quetier F."/>
            <person name="Yu Y."/>
            <person name="Kim H.R."/>
            <person name="Rambo T."/>
            <person name="Currie J."/>
            <person name="Collura K."/>
            <person name="Luo M."/>
            <person name="Yang T."/>
            <person name="Ammiraju J.S.S."/>
            <person name="Engler F."/>
            <person name="Soderlund C."/>
            <person name="Wing R.A."/>
            <person name="Palmer L.E."/>
            <person name="de la Bastide M."/>
            <person name="Spiegel L."/>
            <person name="Nascimento L."/>
            <person name="Zutavern T."/>
            <person name="O'Shaughnessy A."/>
            <person name="Dike S."/>
            <person name="Dedhia N."/>
            <person name="Preston R."/>
            <person name="Balija V."/>
            <person name="McCombie W.R."/>
            <person name="Chow T."/>
            <person name="Chen H."/>
            <person name="Chung M."/>
            <person name="Chen C."/>
            <person name="Shaw J."/>
            <person name="Wu H."/>
            <person name="Hsiao K."/>
            <person name="Chao Y."/>
            <person name="Chu M."/>
            <person name="Cheng C."/>
            <person name="Hour A."/>
            <person name="Lee P."/>
            <person name="Lin S."/>
            <person name="Lin Y."/>
            <person name="Liou J."/>
            <person name="Liu S."/>
            <person name="Hsing Y."/>
            <person name="Raghuvanshi S."/>
            <person name="Mohanty A."/>
            <person name="Bharti A.K."/>
            <person name="Gaur A."/>
            <person name="Gupta V."/>
            <person name="Kumar D."/>
            <person name="Ravi V."/>
            <person name="Vij S."/>
            <person name="Kapur A."/>
            <person name="Khurana P."/>
            <person name="Khurana P."/>
            <person name="Khurana J.P."/>
            <person name="Tyagi A.K."/>
            <person name="Gaikwad K."/>
            <person name="Singh A."/>
            <person name="Dalal V."/>
            <person name="Srivastava S."/>
            <person name="Dixit A."/>
            <person name="Pal A.K."/>
            <person name="Ghazi I.A."/>
            <person name="Yadav M."/>
            <person name="Pandit A."/>
            <person name="Bhargava A."/>
            <person name="Sureshbabu K."/>
            <person name="Batra K."/>
            <person name="Sharma T.R."/>
            <person name="Mohapatra T."/>
            <person name="Singh N.K."/>
            <person name="Messing J."/>
            <person name="Nelson A.B."/>
            <person name="Fuks G."/>
            <person name="Kavchok S."/>
            <person name="Keizer G."/>
            <person name="Linton E."/>
            <person name="Llaca V."/>
            <person name="Song R."/>
            <person name="Tanyolac B."/>
            <person name="Young S."/>
            <person name="Ho-Il K."/>
            <person name="Hahn J.H."/>
            <person name="Sangsakoo G."/>
            <person name="Vanavichit A."/>
            <person name="de Mattos Luiz.A.T."/>
            <person name="Zimmer P.D."/>
            <person name="Malone G."/>
            <person name="Dellagostin O."/>
            <person name="de Oliveira A.C."/>
            <person name="Bevan M."/>
            <person name="Bancroft I."/>
            <person name="Minx P."/>
            <person name="Cordum H."/>
            <person name="Wilson R."/>
            <person name="Cheng Z."/>
            <person name="Jin W."/>
            <person name="Jiang J."/>
            <person name="Leong S.A."/>
            <person name="Iwama H."/>
            <person name="Gojobori T."/>
            <person name="Itoh T."/>
            <person name="Niimura Y."/>
            <person name="Fujii Y."/>
            <person name="Habara T."/>
            <person name="Sakai H."/>
            <person name="Sato Y."/>
            <person name="Wilson G."/>
            <person name="Kumar K."/>
            <person name="McCouch S."/>
            <person name="Juretic N."/>
            <person name="Hoen D."/>
            <person name="Wright S."/>
            <person name="Bruskiewich R."/>
            <person name="Bureau T."/>
            <person name="Miyao A."/>
            <person name="Hirochika H."/>
            <person name="Nishikawa T."/>
            <person name="Kadowaki K."/>
            <person name="Sugiura M."/>
            <person name="Burr B."/>
            <person name="Sasaki T."/>
        </authorList>
    </citation>
    <scope>NUCLEOTIDE SEQUENCE [LARGE SCALE GENOMIC DNA]</scope>
    <source>
        <strain evidence="2">cv. Nipponbare</strain>
    </source>
</reference>
<sequence length="86" mass="9857">MLHFVSEMHVLVCSNCKFLPQIVCCLCSVFMQLDYSVYLLACGSIRLWDSSPRVWLQIGKHFSVLKLTGDVFLLNLYGLRFALILV</sequence>
<evidence type="ECO:0000313" key="2">
    <source>
        <dbReference type="Proteomes" id="UP000000763"/>
    </source>
</evidence>
<dbReference type="KEGG" id="dosa:Os02g0173350"/>
<gene>
    <name evidence="1" type="ordered locus">Os02g0173350</name>
</gene>
<reference evidence="2" key="2">
    <citation type="journal article" date="2008" name="Nucleic Acids Res.">
        <title>The rice annotation project database (RAP-DB): 2008 update.</title>
        <authorList>
            <consortium name="The rice annotation project (RAP)"/>
        </authorList>
    </citation>
    <scope>GENOME REANNOTATION</scope>
    <source>
        <strain evidence="2">cv. Nipponbare</strain>
    </source>
</reference>
<dbReference type="Proteomes" id="UP000000763">
    <property type="component" value="Chromosome 2"/>
</dbReference>
<proteinExistence type="predicted"/>